<reference evidence="3" key="1">
    <citation type="submission" date="2020-12" db="EMBL/GenBank/DDBJ databases">
        <title>Metabolic potential, ecology and presence of endohyphal bacteria is reflected in genomic diversity of Mucoromycotina.</title>
        <authorList>
            <person name="Muszewska A."/>
            <person name="Okrasinska A."/>
            <person name="Steczkiewicz K."/>
            <person name="Drgas O."/>
            <person name="Orlowska M."/>
            <person name="Perlinska-Lenart U."/>
            <person name="Aleksandrzak-Piekarczyk T."/>
            <person name="Szatraj K."/>
            <person name="Zielenkiewicz U."/>
            <person name="Pilsyk S."/>
            <person name="Malc E."/>
            <person name="Mieczkowski P."/>
            <person name="Kruszewska J.S."/>
            <person name="Biernat P."/>
            <person name="Pawlowska J."/>
        </authorList>
    </citation>
    <scope>NUCLEOTIDE SEQUENCE</scope>
    <source>
        <strain evidence="3">WA0000067209</strain>
    </source>
</reference>
<accession>A0A8H7PJR1</accession>
<comment type="caution">
    <text evidence="3">The sequence shown here is derived from an EMBL/GenBank/DDBJ whole genome shotgun (WGS) entry which is preliminary data.</text>
</comment>
<dbReference type="Pfam" id="PF17184">
    <property type="entry name" value="Rit1_C"/>
    <property type="match status" value="1"/>
</dbReference>
<dbReference type="GO" id="GO:0005737">
    <property type="term" value="C:cytoplasm"/>
    <property type="evidence" value="ECO:0007669"/>
    <property type="project" value="TreeGrafter"/>
</dbReference>
<dbReference type="GO" id="GO:0019988">
    <property type="term" value="P:charged-tRNA amino acid modification"/>
    <property type="evidence" value="ECO:0007669"/>
    <property type="project" value="InterPro"/>
</dbReference>
<dbReference type="Proteomes" id="UP000654370">
    <property type="component" value="Unassembled WGS sequence"/>
</dbReference>
<dbReference type="PIRSF" id="PIRSF007747">
    <property type="entry name" value="Ribosyl_Ptfrase"/>
    <property type="match status" value="1"/>
</dbReference>
<dbReference type="AlphaFoldDB" id="A0A8H7PJR1"/>
<dbReference type="SUPFAM" id="SSF52799">
    <property type="entry name" value="(Phosphotyrosine protein) phosphatases II"/>
    <property type="match status" value="1"/>
</dbReference>
<evidence type="ECO:0000313" key="4">
    <source>
        <dbReference type="Proteomes" id="UP000654370"/>
    </source>
</evidence>
<organism evidence="3 4">
    <name type="scientific">Mortierella isabellina</name>
    <name type="common">Filamentous fungus</name>
    <name type="synonym">Umbelopsis isabellina</name>
    <dbReference type="NCBI Taxonomy" id="91625"/>
    <lineage>
        <taxon>Eukaryota</taxon>
        <taxon>Fungi</taxon>
        <taxon>Fungi incertae sedis</taxon>
        <taxon>Mucoromycota</taxon>
        <taxon>Mucoromycotina</taxon>
        <taxon>Umbelopsidomycetes</taxon>
        <taxon>Umbelopsidales</taxon>
        <taxon>Umbelopsidaceae</taxon>
        <taxon>Umbelopsis</taxon>
    </lineage>
</organism>
<dbReference type="Pfam" id="PF04179">
    <property type="entry name" value="Init_tRNA_PT"/>
    <property type="match status" value="1"/>
</dbReference>
<evidence type="ECO:0000259" key="1">
    <source>
        <dbReference type="Pfam" id="PF04179"/>
    </source>
</evidence>
<evidence type="ECO:0008006" key="5">
    <source>
        <dbReference type="Google" id="ProtNLM"/>
    </source>
</evidence>
<feature type="domain" description="Rit1 N-terminal" evidence="2">
    <location>
        <begin position="17"/>
        <end position="289"/>
    </location>
</feature>
<dbReference type="EMBL" id="JAEPQZ010000011">
    <property type="protein sequence ID" value="KAG2175394.1"/>
    <property type="molecule type" value="Genomic_DNA"/>
</dbReference>
<proteinExistence type="predicted"/>
<name>A0A8H7PJR1_MORIS</name>
<dbReference type="PANTHER" id="PTHR31811">
    <property type="entry name" value="TRNA A64-2'-O-RIBOSYLPHOSPHATE TRANSFERASE"/>
    <property type="match status" value="1"/>
</dbReference>
<dbReference type="PANTHER" id="PTHR31811:SF0">
    <property type="entry name" value="TRNA A64-2'-O-RIBOSYLPHOSPHATE TRANSFERASE"/>
    <property type="match status" value="1"/>
</dbReference>
<dbReference type="InterPro" id="IPR033449">
    <property type="entry name" value="Rit1_N"/>
</dbReference>
<dbReference type="Gene3D" id="3.90.190.10">
    <property type="entry name" value="Protein tyrosine phosphatase superfamily"/>
    <property type="match status" value="1"/>
</dbReference>
<dbReference type="InterPro" id="IPR007306">
    <property type="entry name" value="Rit1"/>
</dbReference>
<keyword evidence="4" id="KW-1185">Reference proteome</keyword>
<dbReference type="GO" id="GO:0043399">
    <property type="term" value="F:tRNA adenosine(64)-2'-O-ribosylphosphate transferase activity"/>
    <property type="evidence" value="ECO:0007669"/>
    <property type="project" value="InterPro"/>
</dbReference>
<dbReference type="OrthoDB" id="45256at2759"/>
<gene>
    <name evidence="3" type="ORF">INT43_001041</name>
</gene>
<feature type="domain" description="Rit1 DUSP-like" evidence="1">
    <location>
        <begin position="354"/>
        <end position="461"/>
    </location>
</feature>
<protein>
    <recommendedName>
        <fullName evidence="5">Initiator tRNA phosphoribosyl transferase</fullName>
    </recommendedName>
</protein>
<evidence type="ECO:0000259" key="2">
    <source>
        <dbReference type="Pfam" id="PF17184"/>
    </source>
</evidence>
<evidence type="ECO:0000313" key="3">
    <source>
        <dbReference type="EMBL" id="KAG2175394.1"/>
    </source>
</evidence>
<dbReference type="InterPro" id="IPR033421">
    <property type="entry name" value="Rit1_DUSP-like"/>
</dbReference>
<sequence>MEDLRAHGNFMKHSEQIRRDHKNIYNRLKSIEEDARFVTEISTLFPQYAIVANERCGSWYIEPQQNRKRRSAYFKSTDGHTGQWKFNLRRMNLHLLDIIEEHGGCLIVDSTRRGKRLPDALSKTIPIWCAVINRVISKSQCCASNWDSALYTLPSIISLSEHAQIEVLIDSFAQNMLHFDVLKNTGINVDELCKKLKKPLRPIWITPQSIFVESPNYSEAPFFPVICLSASQVVEGGSQARHGYMYVQGSGDDEEAWSLGLTPQIFWNNRDDLLGTDSAACENVTRNIVESSKVIAERNFADTGAFSFVGDSKIAIGTWSSGKPEECWANFDIVINCTEHEYEENKNEKYKKRYLHLNIPESKRGQHAFFKCIPTAIDFCKEPILTSQTILVHGAEGKDRAVGIALALLVRYYDTSYKLYDDISKTPEVDKTYIQQHLINIMASRPQARPSRATLKKVNTYFMS</sequence>
<dbReference type="InterPro" id="IPR029021">
    <property type="entry name" value="Prot-tyrosine_phosphatase-like"/>
</dbReference>